<dbReference type="InterPro" id="IPR009937">
    <property type="entry name" value="Phage_holin_3_6"/>
</dbReference>
<dbReference type="RefSeq" id="WP_027279407.1">
    <property type="nucleotide sequence ID" value="NZ_QJTI01000009.1"/>
</dbReference>
<accession>A0A318TIH0</accession>
<name>A0A318TIH0_9BRAD</name>
<protein>
    <submittedName>
        <fullName evidence="2">Putative superfamily III holin-X</fullName>
    </submittedName>
</protein>
<keyword evidence="1" id="KW-0812">Transmembrane</keyword>
<keyword evidence="3" id="KW-1185">Reference proteome</keyword>
<dbReference type="Proteomes" id="UP000248148">
    <property type="component" value="Unassembled WGS sequence"/>
</dbReference>
<dbReference type="AlphaFoldDB" id="A0A318TIH0"/>
<evidence type="ECO:0000313" key="3">
    <source>
        <dbReference type="Proteomes" id="UP000248148"/>
    </source>
</evidence>
<feature type="transmembrane region" description="Helical" evidence="1">
    <location>
        <begin position="49"/>
        <end position="71"/>
    </location>
</feature>
<keyword evidence="1" id="KW-1133">Transmembrane helix</keyword>
<organism evidence="2 3">
    <name type="scientific">Rhodopseudomonas faecalis</name>
    <dbReference type="NCBI Taxonomy" id="99655"/>
    <lineage>
        <taxon>Bacteria</taxon>
        <taxon>Pseudomonadati</taxon>
        <taxon>Pseudomonadota</taxon>
        <taxon>Alphaproteobacteria</taxon>
        <taxon>Hyphomicrobiales</taxon>
        <taxon>Nitrobacteraceae</taxon>
        <taxon>Rhodopseudomonas</taxon>
    </lineage>
</organism>
<keyword evidence="1" id="KW-0472">Membrane</keyword>
<reference evidence="2 3" key="1">
    <citation type="submission" date="2018-06" db="EMBL/GenBank/DDBJ databases">
        <title>Genomic Encyclopedia of Archaeal and Bacterial Type Strains, Phase II (KMG-II): from individual species to whole genera.</title>
        <authorList>
            <person name="Goeker M."/>
        </authorList>
    </citation>
    <scope>NUCLEOTIDE SEQUENCE [LARGE SCALE GENOMIC DNA]</scope>
    <source>
        <strain evidence="2 3">JCM 11668</strain>
    </source>
</reference>
<evidence type="ECO:0000313" key="2">
    <source>
        <dbReference type="EMBL" id="PYF02878.1"/>
    </source>
</evidence>
<sequence length="133" mass="14060">MTTIHDRNDRSIPELVSEAFNQLSKLVSNEIALAKAETTEKVAQAGRSVMLIGVGVAILMPALVVLLLSAAARLSEIGFLPSVAYLMTGGGAGLIALALIGFGVSRLSGNALKPAQTIEQLQRDRIATKEMMR</sequence>
<dbReference type="Pfam" id="PF07332">
    <property type="entry name" value="Phage_holin_3_6"/>
    <property type="match status" value="1"/>
</dbReference>
<proteinExistence type="predicted"/>
<feature type="transmembrane region" description="Helical" evidence="1">
    <location>
        <begin position="83"/>
        <end position="104"/>
    </location>
</feature>
<dbReference type="OrthoDB" id="8250800at2"/>
<comment type="caution">
    <text evidence="2">The sequence shown here is derived from an EMBL/GenBank/DDBJ whole genome shotgun (WGS) entry which is preliminary data.</text>
</comment>
<evidence type="ECO:0000256" key="1">
    <source>
        <dbReference type="SAM" id="Phobius"/>
    </source>
</evidence>
<gene>
    <name evidence="2" type="ORF">BJ122_1098</name>
</gene>
<dbReference type="EMBL" id="QJTI01000009">
    <property type="protein sequence ID" value="PYF02878.1"/>
    <property type="molecule type" value="Genomic_DNA"/>
</dbReference>